<dbReference type="EC" id="2.7.13.3" evidence="2"/>
<feature type="transmembrane region" description="Helical" evidence="6">
    <location>
        <begin position="254"/>
        <end position="279"/>
    </location>
</feature>
<feature type="transmembrane region" description="Helical" evidence="6">
    <location>
        <begin position="291"/>
        <end position="314"/>
    </location>
</feature>
<dbReference type="Gene3D" id="1.20.5.1930">
    <property type="match status" value="1"/>
</dbReference>
<dbReference type="RefSeq" id="WP_377471296.1">
    <property type="nucleotide sequence ID" value="NZ_JBHLWN010000067.1"/>
</dbReference>
<dbReference type="Proteomes" id="UP001589776">
    <property type="component" value="Unassembled WGS sequence"/>
</dbReference>
<sequence length="727" mass="78697">MRWIRWGALAVAVYSLALVLMFAAALPLFYRELRDVCAYRSCEAFYNPAPGAGWLEANGWTSVQYAWAYTGLYALFAGLFFAAGAVLFARKRGDAMGLLGTYMLFTLGTTFIPVIDALKPLHPLLNGLVRWVGAFGMPAFIVFVSLFPNGKLEPGWSRWLVLTVIAVRVPGMLAPGTALDIQNAMPVFAVWFVAWIGTMIFLLVYKYRRTMSPTERLQTKWAVFGCLAAIAGLAGWTAVYVINRPAWDANPYLMYVLELGIQLSMCAIPVTLLIALLRYRLWNIDPLLSRTLVYGILTLCVVGLYAGSVGYLSLLFQTSGSWAISFAATGLVAVLFHPLRVRLQRMVSRWLYGGQGDPLATLGRLGERLAEPLAPEEALQAVARSVREAVRAPYVGIALGGAEEPVAETGSRPRQPLRLPLIHRGERVGTLLLAMPAEGDAGGWGAAKDNGKLLELLSRQAGAVVQGVQATYEVQLLAADLQESRERLVHAREEERRRLRRNLHDDLAPRLASLLYTSAAAEQRIDREPAEAKAMLAELRGHIRRTIADIRTLVYDLRPPALDELGLVGAIRERIADMAGSARAGLAPSPPAAGAPGWSFELDAPEALPPLPAAVEVAAYRIATEALVNVAKHTRAAHCVVRLRAGGGRLELEVRDNGGDARAAADRSAGAPGGLGLASMRERAAELGGVCRIEPAPGGGMVVQAWLPYEEVQGLSAEDQKREAGTA</sequence>
<dbReference type="InterPro" id="IPR050482">
    <property type="entry name" value="Sensor_HK_TwoCompSys"/>
</dbReference>
<dbReference type="SMART" id="SM00387">
    <property type="entry name" value="HATPase_c"/>
    <property type="match status" value="1"/>
</dbReference>
<dbReference type="SUPFAM" id="SSF55874">
    <property type="entry name" value="ATPase domain of HSP90 chaperone/DNA topoisomerase II/histidine kinase"/>
    <property type="match status" value="1"/>
</dbReference>
<dbReference type="InterPro" id="IPR036890">
    <property type="entry name" value="HATPase_C_sf"/>
</dbReference>
<protein>
    <recommendedName>
        <fullName evidence="2">histidine kinase</fullName>
        <ecNumber evidence="2">2.7.13.3</ecNumber>
    </recommendedName>
</protein>
<feature type="transmembrane region" description="Helical" evidence="6">
    <location>
        <begin position="95"/>
        <end position="115"/>
    </location>
</feature>
<reference evidence="8 9" key="1">
    <citation type="submission" date="2024-09" db="EMBL/GenBank/DDBJ databases">
        <authorList>
            <person name="Sun Q."/>
            <person name="Mori K."/>
        </authorList>
    </citation>
    <scope>NUCLEOTIDE SEQUENCE [LARGE SCALE GENOMIC DNA]</scope>
    <source>
        <strain evidence="8 9">CCM 7759</strain>
    </source>
</reference>
<evidence type="ECO:0000256" key="4">
    <source>
        <dbReference type="ARBA" id="ARBA00022777"/>
    </source>
</evidence>
<evidence type="ECO:0000256" key="1">
    <source>
        <dbReference type="ARBA" id="ARBA00000085"/>
    </source>
</evidence>
<keyword evidence="4 8" id="KW-0418">Kinase</keyword>
<dbReference type="InterPro" id="IPR003594">
    <property type="entry name" value="HATPase_dom"/>
</dbReference>
<feature type="transmembrane region" description="Helical" evidence="6">
    <location>
        <begin position="320"/>
        <end position="339"/>
    </location>
</feature>
<proteinExistence type="predicted"/>
<evidence type="ECO:0000256" key="2">
    <source>
        <dbReference type="ARBA" id="ARBA00012438"/>
    </source>
</evidence>
<comment type="caution">
    <text evidence="8">The sequence shown here is derived from an EMBL/GenBank/DDBJ whole genome shotgun (WGS) entry which is preliminary data.</text>
</comment>
<feature type="domain" description="Histidine kinase/HSP90-like ATPase" evidence="7">
    <location>
        <begin position="614"/>
        <end position="711"/>
    </location>
</feature>
<dbReference type="Gene3D" id="3.30.565.10">
    <property type="entry name" value="Histidine kinase-like ATPase, C-terminal domain"/>
    <property type="match status" value="1"/>
</dbReference>
<evidence type="ECO:0000256" key="5">
    <source>
        <dbReference type="ARBA" id="ARBA00023012"/>
    </source>
</evidence>
<gene>
    <name evidence="8" type="ORF">ACFFK0_16150</name>
</gene>
<dbReference type="Pfam" id="PF02518">
    <property type="entry name" value="HATPase_c"/>
    <property type="match status" value="1"/>
</dbReference>
<feature type="transmembrane region" description="Helical" evidence="6">
    <location>
        <begin position="66"/>
        <end position="88"/>
    </location>
</feature>
<evidence type="ECO:0000313" key="8">
    <source>
        <dbReference type="EMBL" id="MFC0213963.1"/>
    </source>
</evidence>
<keyword evidence="9" id="KW-1185">Reference proteome</keyword>
<feature type="transmembrane region" description="Helical" evidence="6">
    <location>
        <begin position="7"/>
        <end position="30"/>
    </location>
</feature>
<feature type="transmembrane region" description="Helical" evidence="6">
    <location>
        <begin position="127"/>
        <end position="147"/>
    </location>
</feature>
<keyword evidence="5" id="KW-0902">Two-component regulatory system</keyword>
<feature type="transmembrane region" description="Helical" evidence="6">
    <location>
        <begin position="184"/>
        <end position="205"/>
    </location>
</feature>
<keyword evidence="6" id="KW-1133">Transmembrane helix</keyword>
<accession>A0ABV6DMY2</accession>
<dbReference type="GO" id="GO:0016301">
    <property type="term" value="F:kinase activity"/>
    <property type="evidence" value="ECO:0007669"/>
    <property type="project" value="UniProtKB-KW"/>
</dbReference>
<dbReference type="InterPro" id="IPR011712">
    <property type="entry name" value="Sig_transdc_His_kin_sub3_dim/P"/>
</dbReference>
<dbReference type="CDD" id="cd16917">
    <property type="entry name" value="HATPase_UhpB-NarQ-NarX-like"/>
    <property type="match status" value="1"/>
</dbReference>
<keyword evidence="6" id="KW-0472">Membrane</keyword>
<feature type="transmembrane region" description="Helical" evidence="6">
    <location>
        <begin position="159"/>
        <end position="178"/>
    </location>
</feature>
<keyword evidence="6" id="KW-0812">Transmembrane</keyword>
<evidence type="ECO:0000256" key="6">
    <source>
        <dbReference type="SAM" id="Phobius"/>
    </source>
</evidence>
<organism evidence="8 9">
    <name type="scientific">Paenibacillus chartarius</name>
    <dbReference type="NCBI Taxonomy" id="747481"/>
    <lineage>
        <taxon>Bacteria</taxon>
        <taxon>Bacillati</taxon>
        <taxon>Bacillota</taxon>
        <taxon>Bacilli</taxon>
        <taxon>Bacillales</taxon>
        <taxon>Paenibacillaceae</taxon>
        <taxon>Paenibacillus</taxon>
    </lineage>
</organism>
<keyword evidence="3" id="KW-0808">Transferase</keyword>
<dbReference type="Pfam" id="PF07730">
    <property type="entry name" value="HisKA_3"/>
    <property type="match status" value="1"/>
</dbReference>
<name>A0ABV6DMY2_9BACL</name>
<feature type="transmembrane region" description="Helical" evidence="6">
    <location>
        <begin position="221"/>
        <end position="242"/>
    </location>
</feature>
<dbReference type="PANTHER" id="PTHR24421:SF61">
    <property type="entry name" value="OXYGEN SENSOR HISTIDINE KINASE NREB"/>
    <property type="match status" value="1"/>
</dbReference>
<evidence type="ECO:0000256" key="3">
    <source>
        <dbReference type="ARBA" id="ARBA00022679"/>
    </source>
</evidence>
<evidence type="ECO:0000313" key="9">
    <source>
        <dbReference type="Proteomes" id="UP001589776"/>
    </source>
</evidence>
<dbReference type="EMBL" id="JBHLWN010000067">
    <property type="protein sequence ID" value="MFC0213963.1"/>
    <property type="molecule type" value="Genomic_DNA"/>
</dbReference>
<comment type="catalytic activity">
    <reaction evidence="1">
        <text>ATP + protein L-histidine = ADP + protein N-phospho-L-histidine.</text>
        <dbReference type="EC" id="2.7.13.3"/>
    </reaction>
</comment>
<evidence type="ECO:0000259" key="7">
    <source>
        <dbReference type="SMART" id="SM00387"/>
    </source>
</evidence>
<dbReference type="PANTHER" id="PTHR24421">
    <property type="entry name" value="NITRATE/NITRITE SENSOR PROTEIN NARX-RELATED"/>
    <property type="match status" value="1"/>
</dbReference>